<accession>A0A926QH78</accession>
<dbReference type="RefSeq" id="WP_188173013.1">
    <property type="nucleotide sequence ID" value="NZ_JACVVD010000001.1"/>
</dbReference>
<dbReference type="Proteomes" id="UP000650466">
    <property type="component" value="Unassembled WGS sequence"/>
</dbReference>
<keyword evidence="2" id="KW-1185">Reference proteome</keyword>
<evidence type="ECO:0000313" key="1">
    <source>
        <dbReference type="EMBL" id="MBD0379241.1"/>
    </source>
</evidence>
<evidence type="ECO:0000313" key="2">
    <source>
        <dbReference type="Proteomes" id="UP000650466"/>
    </source>
</evidence>
<name>A0A926QH78_9BACL</name>
<reference evidence="1" key="1">
    <citation type="submission" date="2020-09" db="EMBL/GenBank/DDBJ databases">
        <title>Draft Genome Sequence of Paenibacillus sp. WST5.</title>
        <authorList>
            <person name="Bao Z."/>
        </authorList>
    </citation>
    <scope>NUCLEOTIDE SEQUENCE</scope>
    <source>
        <strain evidence="1">WST5</strain>
    </source>
</reference>
<dbReference type="AlphaFoldDB" id="A0A926QH78"/>
<comment type="caution">
    <text evidence="1">The sequence shown here is derived from an EMBL/GenBank/DDBJ whole genome shotgun (WGS) entry which is preliminary data.</text>
</comment>
<protein>
    <submittedName>
        <fullName evidence="1">Uncharacterized protein</fullName>
    </submittedName>
</protein>
<proteinExistence type="predicted"/>
<dbReference type="EMBL" id="JACVVD010000001">
    <property type="protein sequence ID" value="MBD0379241.1"/>
    <property type="molecule type" value="Genomic_DNA"/>
</dbReference>
<gene>
    <name evidence="1" type="ORF">ICC18_03770</name>
</gene>
<organism evidence="1 2">
    <name type="scientific">Paenibacillus sedimenti</name>
    <dbReference type="NCBI Taxonomy" id="2770274"/>
    <lineage>
        <taxon>Bacteria</taxon>
        <taxon>Bacillati</taxon>
        <taxon>Bacillota</taxon>
        <taxon>Bacilli</taxon>
        <taxon>Bacillales</taxon>
        <taxon>Paenibacillaceae</taxon>
        <taxon>Paenibacillus</taxon>
    </lineage>
</organism>
<sequence>MRTIYDNYRGFKISKDENKYKAVQNDIMFSQSLLSEVLDKIDTYIEFNFQNELAFMSPLIQETCYPDAYSID</sequence>